<dbReference type="Pfam" id="PF07859">
    <property type="entry name" value="Abhydrolase_3"/>
    <property type="match status" value="1"/>
</dbReference>
<keyword evidence="4" id="KW-1185">Reference proteome</keyword>
<evidence type="ECO:0000313" key="4">
    <source>
        <dbReference type="Proteomes" id="UP001431656"/>
    </source>
</evidence>
<keyword evidence="1 3" id="KW-0378">Hydrolase</keyword>
<dbReference type="EMBL" id="AP028056">
    <property type="protein sequence ID" value="BEH01598.1"/>
    <property type="molecule type" value="Genomic_DNA"/>
</dbReference>
<dbReference type="Proteomes" id="UP001431656">
    <property type="component" value="Chromosome"/>
</dbReference>
<gene>
    <name evidence="3" type="ORF">brsh051_08790</name>
</gene>
<dbReference type="InterPro" id="IPR013094">
    <property type="entry name" value="AB_hydrolase_3"/>
</dbReference>
<dbReference type="AlphaFoldDB" id="A0AAN0KF59"/>
<dbReference type="GO" id="GO:0016787">
    <property type="term" value="F:hydrolase activity"/>
    <property type="evidence" value="ECO:0007669"/>
    <property type="project" value="UniProtKB-KW"/>
</dbReference>
<dbReference type="InterPro" id="IPR050300">
    <property type="entry name" value="GDXG_lipolytic_enzyme"/>
</dbReference>
<evidence type="ECO:0000313" key="3">
    <source>
        <dbReference type="EMBL" id="BEH01598.1"/>
    </source>
</evidence>
<dbReference type="InterPro" id="IPR029058">
    <property type="entry name" value="AB_hydrolase_fold"/>
</dbReference>
<feature type="domain" description="Alpha/beta hydrolase fold-3" evidence="2">
    <location>
        <begin position="117"/>
        <end position="329"/>
    </location>
</feature>
<evidence type="ECO:0000256" key="1">
    <source>
        <dbReference type="ARBA" id="ARBA00022801"/>
    </source>
</evidence>
<dbReference type="SUPFAM" id="SSF53474">
    <property type="entry name" value="alpha/beta-Hydrolases"/>
    <property type="match status" value="1"/>
</dbReference>
<dbReference type="PANTHER" id="PTHR48081">
    <property type="entry name" value="AB HYDROLASE SUPERFAMILY PROTEIN C4A8.06C"/>
    <property type="match status" value="1"/>
</dbReference>
<protein>
    <submittedName>
        <fullName evidence="3">Alpha/beta hydrolase</fullName>
    </submittedName>
</protein>
<proteinExistence type="predicted"/>
<dbReference type="Gene3D" id="3.40.50.1820">
    <property type="entry name" value="alpha/beta hydrolase"/>
    <property type="match status" value="1"/>
</dbReference>
<dbReference type="PANTHER" id="PTHR48081:SF8">
    <property type="entry name" value="ALPHA_BETA HYDROLASE FOLD-3 DOMAIN-CONTAINING PROTEIN-RELATED"/>
    <property type="match status" value="1"/>
</dbReference>
<organism evidence="3 4">
    <name type="scientific">Brooklawnia propionicigenes</name>
    <dbReference type="NCBI Taxonomy" id="3041175"/>
    <lineage>
        <taxon>Bacteria</taxon>
        <taxon>Bacillati</taxon>
        <taxon>Actinomycetota</taxon>
        <taxon>Actinomycetes</taxon>
        <taxon>Propionibacteriales</taxon>
        <taxon>Propionibacteriaceae</taxon>
        <taxon>Brooklawnia</taxon>
    </lineage>
</organism>
<name>A0AAN0KF59_9ACTN</name>
<dbReference type="PROSITE" id="PS51257">
    <property type="entry name" value="PROKAR_LIPOPROTEIN"/>
    <property type="match status" value="1"/>
</dbReference>
<accession>A0AAN0KF59</accession>
<sequence>MRGSVRDERLPPAVLGRPVETSAHLWGSVYACPMTSRDTSGQPPVSRLARAILSLFAAPRINIRADYEKVRRVQRALARIIFRGPYRILDQAVLGKDGHEIPVRVFLPKSTVRPGALVFFHGGGWVTGDIDTYMSTCRTMADLTGQVVCAVDYRLAPEHPFPAGLDDCLCVTESLLAHPRRIGARRPEDITLVGDSAGANLAAVVSLLLRQRDATLPGAQILLYPVTQWDHDPATSPYPSVGEYGTGLRLTAQEVRDYLVMYQPDAALRKIPSVSPLAADDLSGQPRTLVITAELDLLRDEGEAYGRALRAAGSPARIERIDGALHGFIVLPRFSRVLTKAYELINEFLDGDMTDSRTLDTP</sequence>
<reference evidence="3" key="1">
    <citation type="journal article" date="2024" name="Int. J. Syst. Evol. Microbiol.">
        <title>Brooklawnia propionicigenes sp. nov., a facultatively anaerobic, propionate-producing bacterium isolated from a methanogenic reactor treating waste from cattle farms.</title>
        <authorList>
            <person name="Akita Y."/>
            <person name="Ueki A."/>
            <person name="Tonouchi A."/>
            <person name="Sugawara Y."/>
            <person name="Honma S."/>
            <person name="Kaku N."/>
            <person name="Ueki K."/>
        </authorList>
    </citation>
    <scope>NUCLEOTIDE SEQUENCE</scope>
    <source>
        <strain evidence="3">SH051</strain>
    </source>
</reference>
<evidence type="ECO:0000259" key="2">
    <source>
        <dbReference type="Pfam" id="PF07859"/>
    </source>
</evidence>
<dbReference type="KEGG" id="broo:brsh051_08790"/>